<evidence type="ECO:0000256" key="9">
    <source>
        <dbReference type="PROSITE-ProRule" id="PRU00169"/>
    </source>
</evidence>
<feature type="domain" description="Response regulatory" evidence="11">
    <location>
        <begin position="5"/>
        <end position="122"/>
    </location>
</feature>
<dbReference type="SMART" id="SM00448">
    <property type="entry name" value="REC"/>
    <property type="match status" value="1"/>
</dbReference>
<dbReference type="GeneID" id="99986406"/>
<evidence type="ECO:0000313" key="13">
    <source>
        <dbReference type="Proteomes" id="UP000199437"/>
    </source>
</evidence>
<keyword evidence="13" id="KW-1185">Reference proteome</keyword>
<evidence type="ECO:0000256" key="5">
    <source>
        <dbReference type="ARBA" id="ARBA00022741"/>
    </source>
</evidence>
<proteinExistence type="predicted"/>
<protein>
    <recommendedName>
        <fullName evidence="2">histidine kinase</fullName>
        <ecNumber evidence="2">2.7.13.3</ecNumber>
    </recommendedName>
</protein>
<gene>
    <name evidence="12" type="ORF">SAMN05216290_1683</name>
</gene>
<dbReference type="CDD" id="cd16917">
    <property type="entry name" value="HATPase_UhpB-NarQ-NarX-like"/>
    <property type="match status" value="1"/>
</dbReference>
<organism evidence="12 13">
    <name type="scientific">Roseivirga pacifica</name>
    <dbReference type="NCBI Taxonomy" id="1267423"/>
    <lineage>
        <taxon>Bacteria</taxon>
        <taxon>Pseudomonadati</taxon>
        <taxon>Bacteroidota</taxon>
        <taxon>Cytophagia</taxon>
        <taxon>Cytophagales</taxon>
        <taxon>Roseivirgaceae</taxon>
        <taxon>Roseivirga</taxon>
    </lineage>
</organism>
<dbReference type="SUPFAM" id="SSF52172">
    <property type="entry name" value="CheY-like"/>
    <property type="match status" value="1"/>
</dbReference>
<dbReference type="Pfam" id="PF00072">
    <property type="entry name" value="Response_reg"/>
    <property type="match status" value="1"/>
</dbReference>
<dbReference type="RefSeq" id="WP_090258051.1">
    <property type="nucleotide sequence ID" value="NZ_FOIR01000001.1"/>
</dbReference>
<dbReference type="Gene3D" id="1.20.5.1930">
    <property type="match status" value="1"/>
</dbReference>
<evidence type="ECO:0000256" key="6">
    <source>
        <dbReference type="ARBA" id="ARBA00022777"/>
    </source>
</evidence>
<keyword evidence="8" id="KW-0902">Two-component regulatory system</keyword>
<feature type="modified residue" description="4-aspartylphosphate" evidence="9">
    <location>
        <position position="57"/>
    </location>
</feature>
<dbReference type="InterPro" id="IPR003594">
    <property type="entry name" value="HATPase_dom"/>
</dbReference>
<keyword evidence="6 12" id="KW-0418">Kinase</keyword>
<dbReference type="GO" id="GO:0005524">
    <property type="term" value="F:ATP binding"/>
    <property type="evidence" value="ECO:0007669"/>
    <property type="project" value="UniProtKB-KW"/>
</dbReference>
<dbReference type="CDD" id="cd00156">
    <property type="entry name" value="REC"/>
    <property type="match status" value="1"/>
</dbReference>
<dbReference type="SUPFAM" id="SSF55874">
    <property type="entry name" value="ATPase domain of HSP90 chaperone/DNA topoisomerase II/histidine kinase"/>
    <property type="match status" value="1"/>
</dbReference>
<dbReference type="EMBL" id="FOIR01000001">
    <property type="protein sequence ID" value="SEW08660.1"/>
    <property type="molecule type" value="Genomic_DNA"/>
</dbReference>
<keyword evidence="5" id="KW-0547">Nucleotide-binding</keyword>
<comment type="catalytic activity">
    <reaction evidence="1">
        <text>ATP + protein L-histidine = ADP + protein N-phospho-L-histidine.</text>
        <dbReference type="EC" id="2.7.13.3"/>
    </reaction>
</comment>
<dbReference type="InterPro" id="IPR011006">
    <property type="entry name" value="CheY-like_superfamily"/>
</dbReference>
<dbReference type="GO" id="GO:0016020">
    <property type="term" value="C:membrane"/>
    <property type="evidence" value="ECO:0007669"/>
    <property type="project" value="InterPro"/>
</dbReference>
<dbReference type="GO" id="GO:0046983">
    <property type="term" value="F:protein dimerization activity"/>
    <property type="evidence" value="ECO:0007669"/>
    <property type="project" value="InterPro"/>
</dbReference>
<evidence type="ECO:0000256" key="1">
    <source>
        <dbReference type="ARBA" id="ARBA00000085"/>
    </source>
</evidence>
<keyword evidence="3 9" id="KW-0597">Phosphoprotein</keyword>
<evidence type="ECO:0000313" key="12">
    <source>
        <dbReference type="EMBL" id="SEW08660.1"/>
    </source>
</evidence>
<name>A0A1I0P3Q0_9BACT</name>
<dbReference type="PANTHER" id="PTHR24421">
    <property type="entry name" value="NITRATE/NITRITE SENSOR PROTEIN NARX-RELATED"/>
    <property type="match status" value="1"/>
</dbReference>
<evidence type="ECO:0000256" key="3">
    <source>
        <dbReference type="ARBA" id="ARBA00022553"/>
    </source>
</evidence>
<evidence type="ECO:0000259" key="11">
    <source>
        <dbReference type="PROSITE" id="PS50110"/>
    </source>
</evidence>
<dbReference type="EC" id="2.7.13.3" evidence="2"/>
<dbReference type="GO" id="GO:0000155">
    <property type="term" value="F:phosphorelay sensor kinase activity"/>
    <property type="evidence" value="ECO:0007669"/>
    <property type="project" value="InterPro"/>
</dbReference>
<dbReference type="Pfam" id="PF02518">
    <property type="entry name" value="HATPase_c"/>
    <property type="match status" value="1"/>
</dbReference>
<evidence type="ECO:0000256" key="2">
    <source>
        <dbReference type="ARBA" id="ARBA00012438"/>
    </source>
</evidence>
<accession>A0A1I0P3Q0</accession>
<keyword evidence="7" id="KW-0067">ATP-binding</keyword>
<dbReference type="InterPro" id="IPR001789">
    <property type="entry name" value="Sig_transdc_resp-reg_receiver"/>
</dbReference>
<evidence type="ECO:0000259" key="10">
    <source>
        <dbReference type="PROSITE" id="PS50109"/>
    </source>
</evidence>
<keyword evidence="4" id="KW-0808">Transferase</keyword>
<dbReference type="PROSITE" id="PS50110">
    <property type="entry name" value="RESPONSE_REGULATORY"/>
    <property type="match status" value="1"/>
</dbReference>
<dbReference type="InterPro" id="IPR036890">
    <property type="entry name" value="HATPase_C_sf"/>
</dbReference>
<dbReference type="Pfam" id="PF07730">
    <property type="entry name" value="HisKA_3"/>
    <property type="match status" value="1"/>
</dbReference>
<reference evidence="13" key="1">
    <citation type="submission" date="2016-10" db="EMBL/GenBank/DDBJ databases">
        <authorList>
            <person name="Varghese N."/>
            <person name="Submissions S."/>
        </authorList>
    </citation>
    <scope>NUCLEOTIDE SEQUENCE [LARGE SCALE GENOMIC DNA]</scope>
    <source>
        <strain evidence="13">CGMCC 1.12402</strain>
    </source>
</reference>
<dbReference type="STRING" id="1267423.SAMN05216290_1683"/>
<dbReference type="AlphaFoldDB" id="A0A1I0P3Q0"/>
<evidence type="ECO:0000256" key="8">
    <source>
        <dbReference type="ARBA" id="ARBA00023012"/>
    </source>
</evidence>
<dbReference type="Proteomes" id="UP000199437">
    <property type="component" value="Unassembled WGS sequence"/>
</dbReference>
<dbReference type="InterPro" id="IPR005467">
    <property type="entry name" value="His_kinase_dom"/>
</dbReference>
<dbReference type="Gene3D" id="3.40.50.2300">
    <property type="match status" value="1"/>
</dbReference>
<evidence type="ECO:0000256" key="4">
    <source>
        <dbReference type="ARBA" id="ARBA00022679"/>
    </source>
</evidence>
<feature type="domain" description="Histidine kinase" evidence="10">
    <location>
        <begin position="157"/>
        <end position="349"/>
    </location>
</feature>
<dbReference type="PANTHER" id="PTHR24421:SF10">
    <property type="entry name" value="NITRATE_NITRITE SENSOR PROTEIN NARQ"/>
    <property type="match status" value="1"/>
</dbReference>
<dbReference type="PROSITE" id="PS50109">
    <property type="entry name" value="HIS_KIN"/>
    <property type="match status" value="1"/>
</dbReference>
<dbReference type="OrthoDB" id="9760839at2"/>
<dbReference type="Gene3D" id="3.30.565.10">
    <property type="entry name" value="Histidine kinase-like ATPase, C-terminal domain"/>
    <property type="match status" value="1"/>
</dbReference>
<sequence length="351" mass="39839">MSENSILLIEDNFDDRFLLKKFLSTSGLNNWKIKEAVKLAEAIECLEKNTPGAILLDLSLPDSYGEDSFYQVKRNAPKSPIIILTGMADLSMAKRLIQKGAQDYIVKGEYNPRLLEKSIEYAIERHKLKFENDRNREKLLDSVLEAQDTERVRIAKELHDGVVQSLTVVSLSLGLLRSAIHKFDSRQRAQYEKCTENLSVTIDEIRNISHSLMPRSIAEMSLSEAIEGLMEDLEDSSEITFEFITNLDQEPEESLKLTIFRIVQELSTNAIKHSKANNMMVQLIDYPDHIYLMTEDDGIGFDKSEILESKNCFGLHSIESRVNSHGGLIEIDTRPGKGTNIFTSFYKGKKG</sequence>
<dbReference type="InterPro" id="IPR011712">
    <property type="entry name" value="Sig_transdc_His_kin_sub3_dim/P"/>
</dbReference>
<dbReference type="InterPro" id="IPR050482">
    <property type="entry name" value="Sensor_HK_TwoCompSys"/>
</dbReference>
<evidence type="ECO:0000256" key="7">
    <source>
        <dbReference type="ARBA" id="ARBA00022840"/>
    </source>
</evidence>